<feature type="transmembrane region" description="Helical" evidence="7">
    <location>
        <begin position="469"/>
        <end position="488"/>
    </location>
</feature>
<evidence type="ECO:0000256" key="2">
    <source>
        <dbReference type="ARBA" id="ARBA00010487"/>
    </source>
</evidence>
<reference evidence="8 9" key="1">
    <citation type="journal article" date="2023" name="Elife">
        <title>Identification of key yeast species and microbe-microbe interactions impacting larval growth of Drosophila in the wild.</title>
        <authorList>
            <person name="Mure A."/>
            <person name="Sugiura Y."/>
            <person name="Maeda R."/>
            <person name="Honda K."/>
            <person name="Sakurai N."/>
            <person name="Takahashi Y."/>
            <person name="Watada M."/>
            <person name="Katoh T."/>
            <person name="Gotoh A."/>
            <person name="Gotoh Y."/>
            <person name="Taniguchi I."/>
            <person name="Nakamura K."/>
            <person name="Hayashi T."/>
            <person name="Katayama T."/>
            <person name="Uemura T."/>
            <person name="Hattori Y."/>
        </authorList>
    </citation>
    <scope>NUCLEOTIDE SEQUENCE [LARGE SCALE GENOMIC DNA]</scope>
    <source>
        <strain evidence="8 9">SC-9</strain>
    </source>
</reference>
<keyword evidence="5 7" id="KW-0472">Membrane</keyword>
<feature type="transmembrane region" description="Helical" evidence="7">
    <location>
        <begin position="387"/>
        <end position="407"/>
    </location>
</feature>
<dbReference type="Pfam" id="PF04791">
    <property type="entry name" value="LMBR1"/>
    <property type="match status" value="1"/>
</dbReference>
<evidence type="ECO:0000256" key="6">
    <source>
        <dbReference type="SAM" id="MobiDB-lite"/>
    </source>
</evidence>
<feature type="transmembrane region" description="Helical" evidence="7">
    <location>
        <begin position="427"/>
        <end position="448"/>
    </location>
</feature>
<feature type="transmembrane region" description="Helical" evidence="7">
    <location>
        <begin position="153"/>
        <end position="175"/>
    </location>
</feature>
<comment type="caution">
    <text evidence="8">The sequence shown here is derived from an EMBL/GenBank/DDBJ whole genome shotgun (WGS) entry which is preliminary data.</text>
</comment>
<dbReference type="EMBL" id="BTFZ01000011">
    <property type="protein sequence ID" value="GMM36596.1"/>
    <property type="molecule type" value="Genomic_DNA"/>
</dbReference>
<organism evidence="8 9">
    <name type="scientific">Saccharomycopsis crataegensis</name>
    <dbReference type="NCBI Taxonomy" id="43959"/>
    <lineage>
        <taxon>Eukaryota</taxon>
        <taxon>Fungi</taxon>
        <taxon>Dikarya</taxon>
        <taxon>Ascomycota</taxon>
        <taxon>Saccharomycotina</taxon>
        <taxon>Saccharomycetes</taxon>
        <taxon>Saccharomycopsidaceae</taxon>
        <taxon>Saccharomycopsis</taxon>
    </lineage>
</organism>
<feature type="transmembrane region" description="Helical" evidence="7">
    <location>
        <begin position="6"/>
        <end position="23"/>
    </location>
</feature>
<evidence type="ECO:0000256" key="3">
    <source>
        <dbReference type="ARBA" id="ARBA00022692"/>
    </source>
</evidence>
<dbReference type="AlphaFoldDB" id="A0AAV5QPF5"/>
<sequence length="766" mass="88481">MWPCLLAAFIFSVSLSIYSVNLFSNILNNPPLLSFILVLALYIPFSSIFLLPIDLISSSLETPGSHNFFYVESKTLILNLWRFNYWLGFVMTWMVLPLIQCYFSSNNFIFKKRLHDSIIYNLKFYSVYVLVGIIGIVYVYFNIGLTFTSIKALIIIMSHSYSLILAIWFMGYGLVNLPKTIFWNSFIIRLNDRYLVNHYFLKLLNLKDEYHDSKTNFNQITSLIKNLHSIIDVQNNEYHKQWIEYLYSSVNNSLKYNNNNNINANSMDQHTISLQSNLNNYNNRFNQEMVLVNNQLSDEFLIGITKNFKDSYYQYLINESLYYALIKKVIKIQDIKNSRTTHTLTFRTPNKTHSKFSINHLINKVLFKSASSKYWYYYYLNPFSLKLYGLLLSSLSILIAMSEVFHNTKLSLINIIVFRHDANNNELITTMFILVLLSFMSFAALISLSKTKIFTIYKLIHKNSNPSSCVWYSSYAIRLTIPLCYNFLTLLNGQILSNSDDNGAQSLASKFQKSQFALFLGNSINLIGIGQSINNILPYFVLVPIIIQFYKIQNSHSKVNKSINVNGTVSQNSSFNRLRRKVSGIIEDFEFLLFDDMDDDYEDDEDYDHESNRAAYSNTNSDEGQTFGNYGDGSSSSSSRLLNSLQASGPQCSRKAQLIISRVDVLINYELTNARSLLNTYDDNYSIFYNFSLRHYLKLLFKRAESFRNGGDGVTIDGGLGLLDGDGYDDDAHGEIALRGDYDLEFEFSGEDEEEEISNEFNNEWR</sequence>
<comment type="subcellular location">
    <subcellularLocation>
        <location evidence="1">Membrane</location>
        <topology evidence="1">Multi-pass membrane protein</topology>
    </subcellularLocation>
</comment>
<comment type="similarity">
    <text evidence="2">Belongs to the LIMR family.</text>
</comment>
<feature type="region of interest" description="Disordered" evidence="6">
    <location>
        <begin position="603"/>
        <end position="635"/>
    </location>
</feature>
<dbReference type="InterPro" id="IPR006876">
    <property type="entry name" value="LMBR1-like_membr_prot"/>
</dbReference>
<protein>
    <submittedName>
        <fullName evidence="8">Uncharacterized protein</fullName>
    </submittedName>
</protein>
<feature type="compositionally biased region" description="Polar residues" evidence="6">
    <location>
        <begin position="614"/>
        <end position="628"/>
    </location>
</feature>
<evidence type="ECO:0000313" key="8">
    <source>
        <dbReference type="EMBL" id="GMM36596.1"/>
    </source>
</evidence>
<keyword evidence="4 7" id="KW-1133">Transmembrane helix</keyword>
<dbReference type="PANTHER" id="PTHR21355">
    <property type="entry name" value="G-PROTEIN COUPLED RECEPTOR-ASSOCIATED PROTEIN LMBRD2"/>
    <property type="match status" value="1"/>
</dbReference>
<dbReference type="GeneID" id="90074571"/>
<accession>A0AAV5QPF5</accession>
<keyword evidence="3 7" id="KW-0812">Transmembrane</keyword>
<evidence type="ECO:0000256" key="4">
    <source>
        <dbReference type="ARBA" id="ARBA00022989"/>
    </source>
</evidence>
<feature type="transmembrane region" description="Helical" evidence="7">
    <location>
        <begin position="32"/>
        <end position="53"/>
    </location>
</feature>
<evidence type="ECO:0000313" key="9">
    <source>
        <dbReference type="Proteomes" id="UP001360560"/>
    </source>
</evidence>
<gene>
    <name evidence="8" type="ORF">DASC09_039210</name>
</gene>
<name>A0AAV5QPF5_9ASCO</name>
<evidence type="ECO:0000256" key="5">
    <source>
        <dbReference type="ARBA" id="ARBA00023136"/>
    </source>
</evidence>
<feature type="transmembrane region" description="Helical" evidence="7">
    <location>
        <begin position="536"/>
        <end position="552"/>
    </location>
</feature>
<dbReference type="Proteomes" id="UP001360560">
    <property type="component" value="Unassembled WGS sequence"/>
</dbReference>
<dbReference type="PANTHER" id="PTHR21355:SF0">
    <property type="entry name" value="G-PROTEIN COUPLED RECEPTOR-ASSOCIATED PROTEIN LMBRD2"/>
    <property type="match status" value="1"/>
</dbReference>
<feature type="transmembrane region" description="Helical" evidence="7">
    <location>
        <begin position="83"/>
        <end position="103"/>
    </location>
</feature>
<evidence type="ECO:0000256" key="1">
    <source>
        <dbReference type="ARBA" id="ARBA00004141"/>
    </source>
</evidence>
<dbReference type="RefSeq" id="XP_064853592.1">
    <property type="nucleotide sequence ID" value="XM_064997520.1"/>
</dbReference>
<proteinExistence type="inferred from homology"/>
<dbReference type="InterPro" id="IPR051584">
    <property type="entry name" value="GPCR-associated_LMBR1"/>
</dbReference>
<evidence type="ECO:0000256" key="7">
    <source>
        <dbReference type="SAM" id="Phobius"/>
    </source>
</evidence>
<dbReference type="GO" id="GO:0016020">
    <property type="term" value="C:membrane"/>
    <property type="evidence" value="ECO:0007669"/>
    <property type="project" value="UniProtKB-SubCell"/>
</dbReference>
<feature type="transmembrane region" description="Helical" evidence="7">
    <location>
        <begin position="124"/>
        <end position="141"/>
    </location>
</feature>
<keyword evidence="9" id="KW-1185">Reference proteome</keyword>